<feature type="compositionally biased region" description="Pro residues" evidence="2">
    <location>
        <begin position="27"/>
        <end position="37"/>
    </location>
</feature>
<feature type="compositionally biased region" description="Basic and acidic residues" evidence="2">
    <location>
        <begin position="308"/>
        <end position="319"/>
    </location>
</feature>
<protein>
    <submittedName>
        <fullName evidence="3">Uncharacterized protein</fullName>
    </submittedName>
</protein>
<dbReference type="InParanoid" id="F4RH60"/>
<dbReference type="HOGENOM" id="CLU_071649_0_0_1"/>
<dbReference type="EMBL" id="GL883101">
    <property type="protein sequence ID" value="EGG08388.1"/>
    <property type="molecule type" value="Genomic_DNA"/>
</dbReference>
<dbReference type="RefSeq" id="XP_007408586.1">
    <property type="nucleotide sequence ID" value="XM_007408524.1"/>
</dbReference>
<dbReference type="KEGG" id="mlr:MELLADRAFT_105075"/>
<organism evidence="4">
    <name type="scientific">Melampsora larici-populina (strain 98AG31 / pathotype 3-4-7)</name>
    <name type="common">Poplar leaf rust fungus</name>
    <dbReference type="NCBI Taxonomy" id="747676"/>
    <lineage>
        <taxon>Eukaryota</taxon>
        <taxon>Fungi</taxon>
        <taxon>Dikarya</taxon>
        <taxon>Basidiomycota</taxon>
        <taxon>Pucciniomycotina</taxon>
        <taxon>Pucciniomycetes</taxon>
        <taxon>Pucciniales</taxon>
        <taxon>Melampsoraceae</taxon>
        <taxon>Melampsora</taxon>
    </lineage>
</organism>
<feature type="compositionally biased region" description="Polar residues" evidence="2">
    <location>
        <begin position="320"/>
        <end position="335"/>
    </location>
</feature>
<dbReference type="VEuPathDB" id="FungiDB:MELLADRAFT_105075"/>
<evidence type="ECO:0000313" key="3">
    <source>
        <dbReference type="EMBL" id="EGG08388.1"/>
    </source>
</evidence>
<feature type="coiled-coil region" evidence="1">
    <location>
        <begin position="130"/>
        <end position="157"/>
    </location>
</feature>
<feature type="region of interest" description="Disordered" evidence="2">
    <location>
        <begin position="225"/>
        <end position="252"/>
    </location>
</feature>
<proteinExistence type="predicted"/>
<dbReference type="GeneID" id="18922485"/>
<feature type="region of interest" description="Disordered" evidence="2">
    <location>
        <begin position="302"/>
        <end position="335"/>
    </location>
</feature>
<name>F4RH60_MELLP</name>
<feature type="region of interest" description="Disordered" evidence="2">
    <location>
        <begin position="1"/>
        <end position="44"/>
    </location>
</feature>
<gene>
    <name evidence="3" type="ORF">MELLADRAFT_105075</name>
</gene>
<feature type="compositionally biased region" description="Polar residues" evidence="2">
    <location>
        <begin position="1"/>
        <end position="11"/>
    </location>
</feature>
<sequence>MPFNLPSNFCTNPDAFLRKPRPSEPTESPPAPNPPRYNWPIEGEDIDTPEKTIRTIIPSSSHTLTSENQPDSTLTPDARIVRDFFNRAHLATPLLPGSFIYTPMPQVPAESSRRVGEIQATEAMSQDDIINTLQSKVDQLEHEKSEWKAKAQLAVADRDRIEALEHTISRLVMERSPNTARSAGSNNPFASYRKHATTPTPAGPRGQRLVDTGIAQALVESSPVMAEQLSPKPPVQTPFPTRQSFPVPMNDDHEKTRRVSFNALVDPTLNDQTMPMKTFHEVYSNDAQPKVQVALDERIRSRFASDSSKQKEKYVHTNNERQQSAPISSSGEKPG</sequence>
<evidence type="ECO:0000256" key="2">
    <source>
        <dbReference type="SAM" id="MobiDB-lite"/>
    </source>
</evidence>
<evidence type="ECO:0000256" key="1">
    <source>
        <dbReference type="SAM" id="Coils"/>
    </source>
</evidence>
<reference evidence="4" key="1">
    <citation type="journal article" date="2011" name="Proc. Natl. Acad. Sci. U.S.A.">
        <title>Obligate biotrophy features unraveled by the genomic analysis of rust fungi.</title>
        <authorList>
            <person name="Duplessis S."/>
            <person name="Cuomo C.A."/>
            <person name="Lin Y.-C."/>
            <person name="Aerts A."/>
            <person name="Tisserant E."/>
            <person name="Veneault-Fourrey C."/>
            <person name="Joly D.L."/>
            <person name="Hacquard S."/>
            <person name="Amselem J."/>
            <person name="Cantarel B.L."/>
            <person name="Chiu R."/>
            <person name="Coutinho P.M."/>
            <person name="Feau N."/>
            <person name="Field M."/>
            <person name="Frey P."/>
            <person name="Gelhaye E."/>
            <person name="Goldberg J."/>
            <person name="Grabherr M.G."/>
            <person name="Kodira C.D."/>
            <person name="Kohler A."/>
            <person name="Kuees U."/>
            <person name="Lindquist E.A."/>
            <person name="Lucas S.M."/>
            <person name="Mago R."/>
            <person name="Mauceli E."/>
            <person name="Morin E."/>
            <person name="Murat C."/>
            <person name="Pangilinan J.L."/>
            <person name="Park R."/>
            <person name="Pearson M."/>
            <person name="Quesneville H."/>
            <person name="Rouhier N."/>
            <person name="Sakthikumar S."/>
            <person name="Salamov A.A."/>
            <person name="Schmutz J."/>
            <person name="Selles B."/>
            <person name="Shapiro H."/>
            <person name="Tanguay P."/>
            <person name="Tuskan G.A."/>
            <person name="Henrissat B."/>
            <person name="Van de Peer Y."/>
            <person name="Rouze P."/>
            <person name="Ellis J.G."/>
            <person name="Dodds P.N."/>
            <person name="Schein J.E."/>
            <person name="Zhong S."/>
            <person name="Hamelin R.C."/>
            <person name="Grigoriev I.V."/>
            <person name="Szabo L.J."/>
            <person name="Martin F."/>
        </authorList>
    </citation>
    <scope>NUCLEOTIDE SEQUENCE [LARGE SCALE GENOMIC DNA]</scope>
    <source>
        <strain evidence="4">98AG31 / pathotype 3-4-7</strain>
    </source>
</reference>
<evidence type="ECO:0000313" key="4">
    <source>
        <dbReference type="Proteomes" id="UP000001072"/>
    </source>
</evidence>
<keyword evidence="1" id="KW-0175">Coiled coil</keyword>
<accession>F4RH60</accession>
<keyword evidence="4" id="KW-1185">Reference proteome</keyword>
<dbReference type="AlphaFoldDB" id="F4RH60"/>
<dbReference type="Proteomes" id="UP000001072">
    <property type="component" value="Unassembled WGS sequence"/>
</dbReference>